<keyword evidence="1" id="KW-0472">Membrane</keyword>
<proteinExistence type="predicted"/>
<feature type="transmembrane region" description="Helical" evidence="1">
    <location>
        <begin position="18"/>
        <end position="36"/>
    </location>
</feature>
<evidence type="ECO:0000256" key="1">
    <source>
        <dbReference type="SAM" id="Phobius"/>
    </source>
</evidence>
<dbReference type="RefSeq" id="WP_265559984.1">
    <property type="nucleotide sequence ID" value="NZ_CP092471.1"/>
</dbReference>
<dbReference type="EMBL" id="CP092471">
    <property type="protein sequence ID" value="UVI40052.1"/>
    <property type="molecule type" value="Genomic_DNA"/>
</dbReference>
<reference evidence="2" key="1">
    <citation type="submission" date="2022-02" db="EMBL/GenBank/DDBJ databases">
        <title>Qipengyuania spongiae sp. nov., isolated from marine sponge.</title>
        <authorList>
            <person name="Li Z."/>
            <person name="Zhang M."/>
        </authorList>
    </citation>
    <scope>NUCLEOTIDE SEQUENCE</scope>
    <source>
        <strain evidence="2">PHS-Z21</strain>
    </source>
</reference>
<sequence length="118" mass="13034">MATRKRGTGRNAKNGRRWLVAVLVLAAIAVFAWWRWGAGIRDDATAGTAYMARVACSCRYVGGREMEDCEKDRLAGMDFISLSDDPKFRSVTATAPFIASATANYREGYGCLLEEWEG</sequence>
<gene>
    <name evidence="2" type="ORF">L1F33_03590</name>
</gene>
<evidence type="ECO:0000313" key="2">
    <source>
        <dbReference type="EMBL" id="UVI40052.1"/>
    </source>
</evidence>
<keyword evidence="1" id="KW-1133">Transmembrane helix</keyword>
<accession>A0ABY5SZT1</accession>
<keyword evidence="3" id="KW-1185">Reference proteome</keyword>
<organism evidence="2 3">
    <name type="scientific">Qipengyuania spongiae</name>
    <dbReference type="NCBI Taxonomy" id="2909673"/>
    <lineage>
        <taxon>Bacteria</taxon>
        <taxon>Pseudomonadati</taxon>
        <taxon>Pseudomonadota</taxon>
        <taxon>Alphaproteobacteria</taxon>
        <taxon>Sphingomonadales</taxon>
        <taxon>Erythrobacteraceae</taxon>
        <taxon>Qipengyuania</taxon>
    </lineage>
</organism>
<protein>
    <submittedName>
        <fullName evidence="2">Uncharacterized protein</fullName>
    </submittedName>
</protein>
<evidence type="ECO:0000313" key="3">
    <source>
        <dbReference type="Proteomes" id="UP001065265"/>
    </source>
</evidence>
<dbReference type="Proteomes" id="UP001065265">
    <property type="component" value="Chromosome"/>
</dbReference>
<name>A0ABY5SZT1_9SPHN</name>
<keyword evidence="1" id="KW-0812">Transmembrane</keyword>